<evidence type="ECO:0000313" key="2">
    <source>
        <dbReference type="Proteomes" id="UP000025227"/>
    </source>
</evidence>
<reference evidence="3" key="1">
    <citation type="submission" date="2020-12" db="UniProtKB">
        <authorList>
            <consortium name="WormBaseParasite"/>
        </authorList>
    </citation>
    <scope>IDENTIFICATION</scope>
    <source>
        <strain evidence="3">MHco3</strain>
    </source>
</reference>
<dbReference type="Proteomes" id="UP000025227">
    <property type="component" value="Unplaced"/>
</dbReference>
<accession>A0A7I4XTQ3</accession>
<feature type="compositionally biased region" description="Basic and acidic residues" evidence="1">
    <location>
        <begin position="44"/>
        <end position="56"/>
    </location>
</feature>
<keyword evidence="2" id="KW-1185">Reference proteome</keyword>
<protein>
    <submittedName>
        <fullName evidence="3">Uncharacterized protein</fullName>
    </submittedName>
</protein>
<name>A0A7I4XTQ3_HAECO</name>
<evidence type="ECO:0000256" key="1">
    <source>
        <dbReference type="SAM" id="MobiDB-lite"/>
    </source>
</evidence>
<proteinExistence type="predicted"/>
<feature type="region of interest" description="Disordered" evidence="1">
    <location>
        <begin position="1"/>
        <end position="60"/>
    </location>
</feature>
<dbReference type="AlphaFoldDB" id="A0A7I4XTQ3"/>
<organism evidence="2 3">
    <name type="scientific">Haemonchus contortus</name>
    <name type="common">Barber pole worm</name>
    <dbReference type="NCBI Taxonomy" id="6289"/>
    <lineage>
        <taxon>Eukaryota</taxon>
        <taxon>Metazoa</taxon>
        <taxon>Ecdysozoa</taxon>
        <taxon>Nematoda</taxon>
        <taxon>Chromadorea</taxon>
        <taxon>Rhabditida</taxon>
        <taxon>Rhabditina</taxon>
        <taxon>Rhabditomorpha</taxon>
        <taxon>Strongyloidea</taxon>
        <taxon>Trichostrongylidae</taxon>
        <taxon>Haemonchus</taxon>
    </lineage>
</organism>
<dbReference type="WBParaSite" id="HCON_00010480-00001">
    <property type="protein sequence ID" value="HCON_00010480-00001"/>
    <property type="gene ID" value="HCON_00010480"/>
</dbReference>
<sequence length="144" mass="16691">MPRTLPAKEVLCTAPATTGTSGDIMAPLEQIDSQRQYRRHRHTDRQTDDRQTTDRRQTKRFIVSRMKERRAAVTEGDAEEEKSICEAYRSFASYYTEMTFTRFSIVTATRMEKIIDEPLQQPCLRSYLPPQAEWVCTSVLHSLA</sequence>
<evidence type="ECO:0000313" key="3">
    <source>
        <dbReference type="WBParaSite" id="HCON_00010480-00001"/>
    </source>
</evidence>